<dbReference type="AlphaFoldDB" id="A0A9W6GH48"/>
<evidence type="ECO:0000313" key="4">
    <source>
        <dbReference type="EMBL" id="GLI55148.1"/>
    </source>
</evidence>
<dbReference type="GO" id="GO:0016301">
    <property type="term" value="F:kinase activity"/>
    <property type="evidence" value="ECO:0007669"/>
    <property type="project" value="UniProtKB-KW"/>
</dbReference>
<dbReference type="CDD" id="cd01941">
    <property type="entry name" value="YeiC_kinase_like"/>
    <property type="match status" value="1"/>
</dbReference>
<evidence type="ECO:0000256" key="2">
    <source>
        <dbReference type="ARBA" id="ARBA00022777"/>
    </source>
</evidence>
<reference evidence="4" key="1">
    <citation type="submission" date="2022-12" db="EMBL/GenBank/DDBJ databases">
        <title>Reference genome sequencing for broad-spectrum identification of bacterial and archaeal isolates by mass spectrometry.</title>
        <authorList>
            <person name="Sekiguchi Y."/>
            <person name="Tourlousse D.M."/>
        </authorList>
    </citation>
    <scope>NUCLEOTIDE SEQUENCE</scope>
    <source>
        <strain evidence="4">10succ1</strain>
    </source>
</reference>
<dbReference type="EMBL" id="BSDY01000002">
    <property type="protein sequence ID" value="GLI55148.1"/>
    <property type="molecule type" value="Genomic_DNA"/>
</dbReference>
<evidence type="ECO:0000256" key="1">
    <source>
        <dbReference type="ARBA" id="ARBA00022679"/>
    </source>
</evidence>
<organism evidence="4 5">
    <name type="scientific">Propionigenium maris DSM 9537</name>
    <dbReference type="NCBI Taxonomy" id="1123000"/>
    <lineage>
        <taxon>Bacteria</taxon>
        <taxon>Fusobacteriati</taxon>
        <taxon>Fusobacteriota</taxon>
        <taxon>Fusobacteriia</taxon>
        <taxon>Fusobacteriales</taxon>
        <taxon>Fusobacteriaceae</taxon>
        <taxon>Propionigenium</taxon>
    </lineage>
</organism>
<dbReference type="InterPro" id="IPR011611">
    <property type="entry name" value="PfkB_dom"/>
</dbReference>
<dbReference type="SUPFAM" id="SSF53613">
    <property type="entry name" value="Ribokinase-like"/>
    <property type="match status" value="1"/>
</dbReference>
<dbReference type="PANTHER" id="PTHR10584">
    <property type="entry name" value="SUGAR KINASE"/>
    <property type="match status" value="1"/>
</dbReference>
<dbReference type="Gene3D" id="3.40.1190.20">
    <property type="match status" value="1"/>
</dbReference>
<evidence type="ECO:0000259" key="3">
    <source>
        <dbReference type="Pfam" id="PF00294"/>
    </source>
</evidence>
<comment type="caution">
    <text evidence="4">The sequence shown here is derived from an EMBL/GenBank/DDBJ whole genome shotgun (WGS) entry which is preliminary data.</text>
</comment>
<evidence type="ECO:0000313" key="5">
    <source>
        <dbReference type="Proteomes" id="UP001144471"/>
    </source>
</evidence>
<dbReference type="PANTHER" id="PTHR10584:SF166">
    <property type="entry name" value="RIBOKINASE"/>
    <property type="match status" value="1"/>
</dbReference>
<dbReference type="InterPro" id="IPR029056">
    <property type="entry name" value="Ribokinase-like"/>
</dbReference>
<dbReference type="RefSeq" id="WP_281833426.1">
    <property type="nucleotide sequence ID" value="NZ_BSDY01000002.1"/>
</dbReference>
<keyword evidence="5" id="KW-1185">Reference proteome</keyword>
<dbReference type="Proteomes" id="UP001144471">
    <property type="component" value="Unassembled WGS sequence"/>
</dbReference>
<gene>
    <name evidence="4" type="ORF">PM10SUCC1_06630</name>
</gene>
<proteinExistence type="predicted"/>
<keyword evidence="2 4" id="KW-0418">Kinase</keyword>
<keyword evidence="1" id="KW-0808">Transferase</keyword>
<sequence>MSDNNKAPYILVFGASVVDMFGFCRTSYNSHDSIPGRVKISFGGVSRNIAENMARVGVNTKFISILGNDEIGRSMLEHSESIGYDMGNSLILKDGSTPTYMAILDEKGEMVSAVADMDSIKEMSPDFIDSKGEMIRQSQYTFLDADDPETLEYIINTYHGSTYFVLDPISSAKAEKIKHLIKYFHTIKPNRYEAEVLSGMKIESEEDLIKVGEYFLSLGIKNVFISLDEDGIYYVNETSSGRIQTTDAVVKNVTGAGDSFVAGLGYGYMNKLSIEETVKFAISMSLITISHEETINPNMGYDKVMETIAKTNWIEKKL</sequence>
<feature type="domain" description="Carbohydrate kinase PfkB" evidence="3">
    <location>
        <begin position="9"/>
        <end position="297"/>
    </location>
</feature>
<dbReference type="Pfam" id="PF00294">
    <property type="entry name" value="PfkB"/>
    <property type="match status" value="1"/>
</dbReference>
<accession>A0A9W6GH48</accession>
<protein>
    <submittedName>
        <fullName evidence="4">Kinase</fullName>
    </submittedName>
</protein>
<name>A0A9W6GH48_9FUSO</name>